<dbReference type="AlphaFoldDB" id="A0AAF0FP42"/>
<gene>
    <name evidence="2" type="ORF">L1994_05625</name>
</gene>
<keyword evidence="1" id="KW-1133">Transmembrane helix</keyword>
<dbReference type="KEGG" id="manq:L1994_05625"/>
<keyword evidence="1" id="KW-0472">Membrane</keyword>
<evidence type="ECO:0000313" key="3">
    <source>
        <dbReference type="Proteomes" id="UP001218895"/>
    </source>
</evidence>
<feature type="transmembrane region" description="Helical" evidence="1">
    <location>
        <begin position="30"/>
        <end position="49"/>
    </location>
</feature>
<dbReference type="Proteomes" id="UP001218895">
    <property type="component" value="Chromosome"/>
</dbReference>
<keyword evidence="1" id="KW-0812">Transmembrane</keyword>
<dbReference type="RefSeq" id="WP_278100703.1">
    <property type="nucleotide sequence ID" value="NZ_CP091092.1"/>
</dbReference>
<feature type="transmembrane region" description="Helical" evidence="1">
    <location>
        <begin position="61"/>
        <end position="81"/>
    </location>
</feature>
<reference evidence="2" key="1">
    <citation type="submission" date="2022-01" db="EMBL/GenBank/DDBJ databases">
        <title>Complete genome of Methanomicrobium antiquum DSM 21220.</title>
        <authorList>
            <person name="Chen S.-C."/>
            <person name="You Y.-T."/>
            <person name="Zhou Y.-Z."/>
            <person name="Lai M.-C."/>
        </authorList>
    </citation>
    <scope>NUCLEOTIDE SEQUENCE</scope>
    <source>
        <strain evidence="2">DSM 21220</strain>
    </source>
</reference>
<evidence type="ECO:0000256" key="1">
    <source>
        <dbReference type="SAM" id="Phobius"/>
    </source>
</evidence>
<protein>
    <submittedName>
        <fullName evidence="2">Uncharacterized protein</fullName>
    </submittedName>
</protein>
<keyword evidence="3" id="KW-1185">Reference proteome</keyword>
<dbReference type="GeneID" id="79949857"/>
<accession>A0AAF0FP42</accession>
<feature type="transmembrane region" description="Helical" evidence="1">
    <location>
        <begin position="7"/>
        <end position="24"/>
    </location>
</feature>
<evidence type="ECO:0000313" key="2">
    <source>
        <dbReference type="EMBL" id="WFN37863.1"/>
    </source>
</evidence>
<proteinExistence type="predicted"/>
<organism evidence="2 3">
    <name type="scientific">Methanomicrobium antiquum</name>
    <dbReference type="NCBI Taxonomy" id="487686"/>
    <lineage>
        <taxon>Archaea</taxon>
        <taxon>Methanobacteriati</taxon>
        <taxon>Methanobacteriota</taxon>
        <taxon>Stenosarchaea group</taxon>
        <taxon>Methanomicrobia</taxon>
        <taxon>Methanomicrobiales</taxon>
        <taxon>Methanomicrobiaceae</taxon>
        <taxon>Methanomicrobium</taxon>
    </lineage>
</organism>
<sequence length="82" mass="9027">MNKIGIAVFAGIVVYIIIALWQYLLNNGLFIQTVCIILALLVPAGLIWAKETEKIKSIEMAAVWGCLYLFVLYGLLVVTGVL</sequence>
<dbReference type="EMBL" id="CP091092">
    <property type="protein sequence ID" value="WFN37863.1"/>
    <property type="molecule type" value="Genomic_DNA"/>
</dbReference>
<name>A0AAF0FP42_9EURY</name>